<gene>
    <name evidence="2" type="primary">jg8688</name>
    <name evidence="2" type="ORF">PAEG_LOCUS27013</name>
</gene>
<dbReference type="Proteomes" id="UP000838756">
    <property type="component" value="Unassembled WGS sequence"/>
</dbReference>
<reference evidence="2" key="1">
    <citation type="submission" date="2022-03" db="EMBL/GenBank/DDBJ databases">
        <authorList>
            <person name="Lindestad O."/>
        </authorList>
    </citation>
    <scope>NUCLEOTIDE SEQUENCE</scope>
</reference>
<protein>
    <submittedName>
        <fullName evidence="2">Jg8688 protein</fullName>
    </submittedName>
</protein>
<dbReference type="AlphaFoldDB" id="A0A8S4SPX3"/>
<evidence type="ECO:0000313" key="3">
    <source>
        <dbReference type="Proteomes" id="UP000838756"/>
    </source>
</evidence>
<accession>A0A8S4SPX3</accession>
<dbReference type="OrthoDB" id="8300177at2759"/>
<feature type="compositionally biased region" description="Polar residues" evidence="1">
    <location>
        <begin position="346"/>
        <end position="377"/>
    </location>
</feature>
<feature type="region of interest" description="Disordered" evidence="1">
    <location>
        <begin position="335"/>
        <end position="377"/>
    </location>
</feature>
<name>A0A8S4SPX3_9NEOP</name>
<dbReference type="EMBL" id="CAKXAJ010026455">
    <property type="protein sequence ID" value="CAH2268682.1"/>
    <property type="molecule type" value="Genomic_DNA"/>
</dbReference>
<keyword evidence="3" id="KW-1185">Reference proteome</keyword>
<organism evidence="2 3">
    <name type="scientific">Pararge aegeria aegeria</name>
    <dbReference type="NCBI Taxonomy" id="348720"/>
    <lineage>
        <taxon>Eukaryota</taxon>
        <taxon>Metazoa</taxon>
        <taxon>Ecdysozoa</taxon>
        <taxon>Arthropoda</taxon>
        <taxon>Hexapoda</taxon>
        <taxon>Insecta</taxon>
        <taxon>Pterygota</taxon>
        <taxon>Neoptera</taxon>
        <taxon>Endopterygota</taxon>
        <taxon>Lepidoptera</taxon>
        <taxon>Glossata</taxon>
        <taxon>Ditrysia</taxon>
        <taxon>Papilionoidea</taxon>
        <taxon>Nymphalidae</taxon>
        <taxon>Satyrinae</taxon>
        <taxon>Satyrini</taxon>
        <taxon>Parargina</taxon>
        <taxon>Pararge</taxon>
    </lineage>
</organism>
<evidence type="ECO:0000313" key="2">
    <source>
        <dbReference type="EMBL" id="CAH2268682.1"/>
    </source>
</evidence>
<proteinExistence type="predicted"/>
<sequence length="377" mass="42259">MCKNNNGMVTCKKIDENCGEGEKEYFSHVLNQEKCQGEICPNKYEIGNAQWLNGKEYWSSELDQSEREEIRNVIDSIKQQGENVDCSKLSESSASKIDTRILNLLCGRICKFSFGSGEKGCVYIEYNSIEGEIFNTLNSRGESVIAEIIDNVLKEKRVKTDITLLRVHMDNEEFEHIPGGGICINCDHKIDRNHPKPELTFSLGDGKGKGGFNIRVTKNHSLKNNLYIHVSDKFPEHNPGEILGDIPVDISEVHNTEYMERLKKKLKDKSGTIYYGIRDHGCDYKKNEAMMAFVILGHAMKALVEASSTISDSLFGVYVASEPGRQYQQSLMGTVGLDEQSIQRRAGQQSGTPSRRPQIPQSAQRSAPKIPTNTGNQ</sequence>
<evidence type="ECO:0000256" key="1">
    <source>
        <dbReference type="SAM" id="MobiDB-lite"/>
    </source>
</evidence>
<comment type="caution">
    <text evidence="2">The sequence shown here is derived from an EMBL/GenBank/DDBJ whole genome shotgun (WGS) entry which is preliminary data.</text>
</comment>